<gene>
    <name evidence="2" type="ORF">Z518_08966</name>
</gene>
<evidence type="ECO:0000259" key="1">
    <source>
        <dbReference type="PROSITE" id="PS51502"/>
    </source>
</evidence>
<dbReference type="OrthoDB" id="1601230at2759"/>
<dbReference type="Gene3D" id="3.30.70.100">
    <property type="match status" value="1"/>
</dbReference>
<dbReference type="EMBL" id="KN847481">
    <property type="protein sequence ID" value="KIX01241.1"/>
    <property type="molecule type" value="Genomic_DNA"/>
</dbReference>
<dbReference type="Pfam" id="PF07876">
    <property type="entry name" value="Dabb"/>
    <property type="match status" value="1"/>
</dbReference>
<dbReference type="GeneID" id="25297037"/>
<dbReference type="VEuPathDB" id="FungiDB:Z518_08966"/>
<dbReference type="STRING" id="1442369.A0A0D2IDD2"/>
<dbReference type="RefSeq" id="XP_013268377.1">
    <property type="nucleotide sequence ID" value="XM_013412923.1"/>
</dbReference>
<evidence type="ECO:0000313" key="2">
    <source>
        <dbReference type="EMBL" id="KIX01241.1"/>
    </source>
</evidence>
<dbReference type="AlphaFoldDB" id="A0A0D2IDD2"/>
<accession>A0A0D2IDD2</accession>
<dbReference type="InterPro" id="IPR013097">
    <property type="entry name" value="Dabb"/>
</dbReference>
<keyword evidence="3" id="KW-1185">Reference proteome</keyword>
<dbReference type="SUPFAM" id="SSF54909">
    <property type="entry name" value="Dimeric alpha+beta barrel"/>
    <property type="match status" value="1"/>
</dbReference>
<organism evidence="2 3">
    <name type="scientific">Rhinocladiella mackenziei CBS 650.93</name>
    <dbReference type="NCBI Taxonomy" id="1442369"/>
    <lineage>
        <taxon>Eukaryota</taxon>
        <taxon>Fungi</taxon>
        <taxon>Dikarya</taxon>
        <taxon>Ascomycota</taxon>
        <taxon>Pezizomycotina</taxon>
        <taxon>Eurotiomycetes</taxon>
        <taxon>Chaetothyriomycetidae</taxon>
        <taxon>Chaetothyriales</taxon>
        <taxon>Herpotrichiellaceae</taxon>
        <taxon>Rhinocladiella</taxon>
    </lineage>
</organism>
<sequence length="193" mass="21931">MSNGNETMSVKYDRPILLATKSGFAAPLLIPSTPLNTERQQTDQQFARARLRKLALPYSHQLLEQFVIGSDFAQTTTYLRVTIISITRAVQVQFKKDLPANELDETLKQVYAMKDKCIHAETQQPYMKSVKVGKNQAPEPLNNDFTHQFVMEFSSAADRDYKSAKDPYHQSVMGVLTPQIEKVQIMDIVDGQY</sequence>
<dbReference type="HOGENOM" id="CLU_1409507_0_0_1"/>
<evidence type="ECO:0000313" key="3">
    <source>
        <dbReference type="Proteomes" id="UP000053617"/>
    </source>
</evidence>
<dbReference type="Proteomes" id="UP000053617">
    <property type="component" value="Unassembled WGS sequence"/>
</dbReference>
<feature type="domain" description="Stress-response A/B barrel" evidence="1">
    <location>
        <begin position="86"/>
        <end position="188"/>
    </location>
</feature>
<dbReference type="InterPro" id="IPR011008">
    <property type="entry name" value="Dimeric_a/b-barrel"/>
</dbReference>
<dbReference type="SMART" id="SM00886">
    <property type="entry name" value="Dabb"/>
    <property type="match status" value="1"/>
</dbReference>
<protein>
    <recommendedName>
        <fullName evidence="1">Stress-response A/B barrel domain-containing protein</fullName>
    </recommendedName>
</protein>
<reference evidence="2 3" key="1">
    <citation type="submission" date="2015-01" db="EMBL/GenBank/DDBJ databases">
        <title>The Genome Sequence of Rhinocladiella mackenzie CBS 650.93.</title>
        <authorList>
            <consortium name="The Broad Institute Genomics Platform"/>
            <person name="Cuomo C."/>
            <person name="de Hoog S."/>
            <person name="Gorbushina A."/>
            <person name="Stielow B."/>
            <person name="Teixiera M."/>
            <person name="Abouelleil A."/>
            <person name="Chapman S.B."/>
            <person name="Priest M."/>
            <person name="Young S.K."/>
            <person name="Wortman J."/>
            <person name="Nusbaum C."/>
            <person name="Birren B."/>
        </authorList>
    </citation>
    <scope>NUCLEOTIDE SEQUENCE [LARGE SCALE GENOMIC DNA]</scope>
    <source>
        <strain evidence="2 3">CBS 650.93</strain>
    </source>
</reference>
<dbReference type="PROSITE" id="PS51502">
    <property type="entry name" value="S_R_A_B_BARREL"/>
    <property type="match status" value="1"/>
</dbReference>
<proteinExistence type="predicted"/>
<name>A0A0D2IDD2_9EURO</name>